<accession>A0AAV4QLZ1</accession>
<protein>
    <submittedName>
        <fullName evidence="1">Uncharacterized protein</fullName>
    </submittedName>
</protein>
<sequence>MTPTARRRERGPRPLQGSRFLVRRVQDCSSPEACFVPSLLPTLLGTSHDSSWLVYCYYFFPISQREMLREPFKLYFASFILVSEQGRRIFSSFPA</sequence>
<organism evidence="1 2">
    <name type="scientific">Caerostris darwini</name>
    <dbReference type="NCBI Taxonomy" id="1538125"/>
    <lineage>
        <taxon>Eukaryota</taxon>
        <taxon>Metazoa</taxon>
        <taxon>Ecdysozoa</taxon>
        <taxon>Arthropoda</taxon>
        <taxon>Chelicerata</taxon>
        <taxon>Arachnida</taxon>
        <taxon>Araneae</taxon>
        <taxon>Araneomorphae</taxon>
        <taxon>Entelegynae</taxon>
        <taxon>Araneoidea</taxon>
        <taxon>Araneidae</taxon>
        <taxon>Caerostris</taxon>
    </lineage>
</organism>
<gene>
    <name evidence="1" type="ORF">CDAR_234301</name>
</gene>
<comment type="caution">
    <text evidence="1">The sequence shown here is derived from an EMBL/GenBank/DDBJ whole genome shotgun (WGS) entry which is preliminary data.</text>
</comment>
<dbReference type="EMBL" id="BPLQ01004579">
    <property type="protein sequence ID" value="GIY09080.1"/>
    <property type="molecule type" value="Genomic_DNA"/>
</dbReference>
<name>A0AAV4QLZ1_9ARAC</name>
<dbReference type="AlphaFoldDB" id="A0AAV4QLZ1"/>
<dbReference type="Proteomes" id="UP001054837">
    <property type="component" value="Unassembled WGS sequence"/>
</dbReference>
<keyword evidence="2" id="KW-1185">Reference proteome</keyword>
<evidence type="ECO:0000313" key="2">
    <source>
        <dbReference type="Proteomes" id="UP001054837"/>
    </source>
</evidence>
<proteinExistence type="predicted"/>
<evidence type="ECO:0000313" key="1">
    <source>
        <dbReference type="EMBL" id="GIY09080.1"/>
    </source>
</evidence>
<reference evidence="1 2" key="1">
    <citation type="submission" date="2021-06" db="EMBL/GenBank/DDBJ databases">
        <title>Caerostris darwini draft genome.</title>
        <authorList>
            <person name="Kono N."/>
            <person name="Arakawa K."/>
        </authorList>
    </citation>
    <scope>NUCLEOTIDE SEQUENCE [LARGE SCALE GENOMIC DNA]</scope>
</reference>